<keyword evidence="3" id="KW-1185">Reference proteome</keyword>
<dbReference type="Proteomes" id="UP000618931">
    <property type="component" value="Unassembled WGS sequence"/>
</dbReference>
<name>A0ABS0IAW4_9BACT</name>
<dbReference type="RefSeq" id="WP_196295139.1">
    <property type="nucleotide sequence ID" value="NZ_JADQDM010000018.1"/>
</dbReference>
<evidence type="ECO:0000259" key="1">
    <source>
        <dbReference type="Pfam" id="PF18962"/>
    </source>
</evidence>
<organism evidence="2 3">
    <name type="scientific">Hymenobacter ruricola</name>
    <dbReference type="NCBI Taxonomy" id="2791023"/>
    <lineage>
        <taxon>Bacteria</taxon>
        <taxon>Pseudomonadati</taxon>
        <taxon>Bacteroidota</taxon>
        <taxon>Cytophagia</taxon>
        <taxon>Cytophagales</taxon>
        <taxon>Hymenobacteraceae</taxon>
        <taxon>Hymenobacter</taxon>
    </lineage>
</organism>
<accession>A0ABS0IAW4</accession>
<feature type="domain" description="Secretion system C-terminal sorting" evidence="1">
    <location>
        <begin position="663"/>
        <end position="736"/>
    </location>
</feature>
<dbReference type="InterPro" id="IPR026444">
    <property type="entry name" value="Secre_tail"/>
</dbReference>
<reference evidence="2 3" key="1">
    <citation type="submission" date="2020-11" db="EMBL/GenBank/DDBJ databases">
        <authorList>
            <person name="Kim M.K."/>
        </authorList>
    </citation>
    <scope>NUCLEOTIDE SEQUENCE [LARGE SCALE GENOMIC DNA]</scope>
    <source>
        <strain evidence="2 3">BT662</strain>
    </source>
</reference>
<dbReference type="Pfam" id="PF18962">
    <property type="entry name" value="Por_Secre_tail"/>
    <property type="match status" value="1"/>
</dbReference>
<gene>
    <name evidence="2" type="ORF">I2H31_21590</name>
</gene>
<protein>
    <submittedName>
        <fullName evidence="2">T9SS type A sorting domain-containing protein</fullName>
    </submittedName>
</protein>
<evidence type="ECO:0000313" key="2">
    <source>
        <dbReference type="EMBL" id="MBF9223712.1"/>
    </source>
</evidence>
<dbReference type="NCBIfam" id="TIGR04183">
    <property type="entry name" value="Por_Secre_tail"/>
    <property type="match status" value="1"/>
</dbReference>
<proteinExistence type="predicted"/>
<sequence>MRNLLLFLITILLLGASPTWAMRPLSSVVVPSGTTTTFTGAPNRGTGAVTTYNNNFYQSIEILSGGVGVFNDGENVGELIVRTGGTVRFGVNGEISSANPNINSSATNNLTLEPGAIVQLANPNGLPFATGYYNANNPNDSFGNGNGPALPYNITGVDGAYYTFQGSAAQTTTAPADAARGGGTRTTASGIALPGTVARLSFSNNGGFNATVTVTNNTSVTQELHVVSGRVIVASGATLSTVSTSTSTTVLDYNSSNGGGSVEGPGTFAIQRYIDGSLNSGTGYRHLAVPLTNATVASFANGSFTPRVNAAYNSNPTLPAASFPTVFSYDETKVGGGVGPVGFDQGWQSPAALTDALTLGRGYTVNMPPTSATGATLTFVGTPSNQGAQFNSLGHTTANGGYHLLGNPFGAPLDWNNVVSSGTFYGGLATALYVFKSNGQYAGSYTTYVPAAPSNTGTNVVPMGQAFFVYNPTVGSQGRVTFIPSQTITSYSAAVAGTPVQRSAAETRTYLRLALQDAAAHAHETLVYFDPAATPGFDRQYDATYLAGAGQPVSVSTEQGGQSYAVNALPTLGAADVTVPLRLAAATAGTYTLQVAALENLPAGTHAYLLDAATGQRQDLATTPTASVTLAANAPLTSRYSLLFSTSGALATAPAALARLAMLYPNPAHGTTALLLPAALRAGQPTPVAILNALGQVVRTATATADELALPLDGLAAGLYTVQARTAAGTVSRRLTVE</sequence>
<dbReference type="EMBL" id="JADQDM010000018">
    <property type="protein sequence ID" value="MBF9223712.1"/>
    <property type="molecule type" value="Genomic_DNA"/>
</dbReference>
<evidence type="ECO:0000313" key="3">
    <source>
        <dbReference type="Proteomes" id="UP000618931"/>
    </source>
</evidence>
<comment type="caution">
    <text evidence="2">The sequence shown here is derived from an EMBL/GenBank/DDBJ whole genome shotgun (WGS) entry which is preliminary data.</text>
</comment>